<dbReference type="AlphaFoldDB" id="A0A6G0TB52"/>
<accession>A0A6G0TB52</accession>
<feature type="compositionally biased region" description="Basic residues" evidence="1">
    <location>
        <begin position="529"/>
        <end position="539"/>
    </location>
</feature>
<dbReference type="Proteomes" id="UP000475862">
    <property type="component" value="Unassembled WGS sequence"/>
</dbReference>
<reference evidence="2 3" key="1">
    <citation type="submission" date="2019-08" db="EMBL/GenBank/DDBJ databases">
        <title>The genome of the soybean aphid Biotype 1, its phylome, world population structure and adaptation to the North American continent.</title>
        <authorList>
            <person name="Giordano R."/>
            <person name="Donthu R.K."/>
            <person name="Hernandez A.G."/>
            <person name="Wright C.L."/>
            <person name="Zimin A.V."/>
        </authorList>
    </citation>
    <scope>NUCLEOTIDE SEQUENCE [LARGE SCALE GENOMIC DNA]</scope>
    <source>
        <tissue evidence="2">Whole aphids</tissue>
    </source>
</reference>
<dbReference type="OrthoDB" id="2017365at2759"/>
<sequence>MCVLTPVTCYDLSTSYVTDASAGNGARAPLGVYQLPLSPMRRPIDSNFLKMNSIGAMNSPVKQPLPTVLAPPTISNSSPSKVQQPPNLTPLNLNTSQSAQPLSLVNEHKNIPIVIPSPVMTSVENIVPKTTACNGLPDTKPIGEKIEGALPKIETQVLHNQVNNSVNVKSANESPLPEVKPQVSEVENLSQKKDDKNNLPIVQADKVVLPEVNVTSLNDAIKPDDIHKAENVASKPKENDIKVVQESTEIKAVGQTNQVPSVSVEKIEQAPVNTSKAGVRRKREHKQLEEEEEKKEKSLKKDTPVDEIKSKRTRLPTQPFQLSLLPEMHHISKISEKTVSSKINSDKLTVFYKNEFLAVRNEEGGFYLCQAMQNIHRASRRIRIRWLTQHPNDEFTPDFYDHTEFDCILTNITLKKIQKEQWKLPEKEKLRIENILKRSIDVEKGSEKPSVTEEHPDGLDVSLFKDEAQLTKKKSSKKSITVKRKVSTDDQPVKKSSRLSKKKPSYDFGHSSSESDNNDEEDNSNQKKSTSKKMLKKKVIAKEPAKKVISNVSKPKIPSVRKTQAPVKPTYVLASVSSAVKKREIIATKQKKENSVSDKKSSKKVETKSPAVPLPSERSSKTRNAGNAVSAKITTAGIGIAKSNPNDRKTLRNRK</sequence>
<feature type="region of interest" description="Disordered" evidence="1">
    <location>
        <begin position="636"/>
        <end position="655"/>
    </location>
</feature>
<feature type="compositionally biased region" description="Polar residues" evidence="1">
    <location>
        <begin position="73"/>
        <end position="91"/>
    </location>
</feature>
<keyword evidence="3" id="KW-1185">Reference proteome</keyword>
<evidence type="ECO:0000313" key="3">
    <source>
        <dbReference type="Proteomes" id="UP000475862"/>
    </source>
</evidence>
<feature type="region of interest" description="Disordered" evidence="1">
    <location>
        <begin position="268"/>
        <end position="313"/>
    </location>
</feature>
<dbReference type="EMBL" id="VYZN01000044">
    <property type="protein sequence ID" value="KAE9529669.1"/>
    <property type="molecule type" value="Genomic_DNA"/>
</dbReference>
<comment type="caution">
    <text evidence="2">The sequence shown here is derived from an EMBL/GenBank/DDBJ whole genome shotgun (WGS) entry which is preliminary data.</text>
</comment>
<feature type="compositionally biased region" description="Basic and acidic residues" evidence="1">
    <location>
        <begin position="586"/>
        <end position="607"/>
    </location>
</feature>
<gene>
    <name evidence="2" type="ORF">AGLY_011765</name>
</gene>
<proteinExistence type="predicted"/>
<evidence type="ECO:0000313" key="2">
    <source>
        <dbReference type="EMBL" id="KAE9529669.1"/>
    </source>
</evidence>
<feature type="region of interest" description="Disordered" evidence="1">
    <location>
        <begin position="70"/>
        <end position="91"/>
    </location>
</feature>
<feature type="compositionally biased region" description="Basic and acidic residues" evidence="1">
    <location>
        <begin position="645"/>
        <end position="655"/>
    </location>
</feature>
<feature type="compositionally biased region" description="Basic residues" evidence="1">
    <location>
        <begin position="474"/>
        <end position="485"/>
    </location>
</feature>
<feature type="compositionally biased region" description="Basic and acidic residues" evidence="1">
    <location>
        <begin position="294"/>
        <end position="310"/>
    </location>
</feature>
<protein>
    <submittedName>
        <fullName evidence="2">Uncharacterized protein</fullName>
    </submittedName>
</protein>
<evidence type="ECO:0000256" key="1">
    <source>
        <dbReference type="SAM" id="MobiDB-lite"/>
    </source>
</evidence>
<feature type="region of interest" description="Disordered" evidence="1">
    <location>
        <begin position="586"/>
        <end position="630"/>
    </location>
</feature>
<feature type="region of interest" description="Disordered" evidence="1">
    <location>
        <begin position="474"/>
        <end position="564"/>
    </location>
</feature>
<organism evidence="2 3">
    <name type="scientific">Aphis glycines</name>
    <name type="common">Soybean aphid</name>
    <dbReference type="NCBI Taxonomy" id="307491"/>
    <lineage>
        <taxon>Eukaryota</taxon>
        <taxon>Metazoa</taxon>
        <taxon>Ecdysozoa</taxon>
        <taxon>Arthropoda</taxon>
        <taxon>Hexapoda</taxon>
        <taxon>Insecta</taxon>
        <taxon>Pterygota</taxon>
        <taxon>Neoptera</taxon>
        <taxon>Paraneoptera</taxon>
        <taxon>Hemiptera</taxon>
        <taxon>Sternorrhyncha</taxon>
        <taxon>Aphidomorpha</taxon>
        <taxon>Aphidoidea</taxon>
        <taxon>Aphididae</taxon>
        <taxon>Aphidini</taxon>
        <taxon>Aphis</taxon>
        <taxon>Aphis</taxon>
    </lineage>
</organism>
<name>A0A6G0TB52_APHGL</name>